<feature type="region of interest" description="Disordered" evidence="2">
    <location>
        <begin position="635"/>
        <end position="662"/>
    </location>
</feature>
<feature type="region of interest" description="Disordered" evidence="2">
    <location>
        <begin position="528"/>
        <end position="547"/>
    </location>
</feature>
<evidence type="ECO:0000313" key="6">
    <source>
        <dbReference type="Proteomes" id="UP000264702"/>
    </source>
</evidence>
<dbReference type="AlphaFoldDB" id="A0A372ISE5"/>
<evidence type="ECO:0000256" key="1">
    <source>
        <dbReference type="ARBA" id="ARBA00022729"/>
    </source>
</evidence>
<evidence type="ECO:0000256" key="3">
    <source>
        <dbReference type="SAM" id="Phobius"/>
    </source>
</evidence>
<feature type="region of interest" description="Disordered" evidence="2">
    <location>
        <begin position="161"/>
        <end position="181"/>
    </location>
</feature>
<dbReference type="GO" id="GO:0017089">
    <property type="term" value="F:glycolipid transfer activity"/>
    <property type="evidence" value="ECO:0007669"/>
    <property type="project" value="TreeGrafter"/>
</dbReference>
<feature type="domain" description="Organic solvent tolerance-like N-terminal" evidence="4">
    <location>
        <begin position="764"/>
        <end position="899"/>
    </location>
</feature>
<gene>
    <name evidence="5" type="ORF">D0Y96_07020</name>
</gene>
<evidence type="ECO:0000313" key="5">
    <source>
        <dbReference type="EMBL" id="RFU17852.1"/>
    </source>
</evidence>
<feature type="compositionally biased region" description="Low complexity" evidence="2">
    <location>
        <begin position="161"/>
        <end position="175"/>
    </location>
</feature>
<keyword evidence="3" id="KW-0812">Transmembrane</keyword>
<keyword evidence="3" id="KW-1133">Transmembrane helix</keyword>
<name>A0A372ISE5_9BACT</name>
<dbReference type="Gene3D" id="2.60.450.10">
    <property type="entry name" value="Lipopolysaccharide (LPS) transport protein A like domain"/>
    <property type="match status" value="2"/>
</dbReference>
<dbReference type="OrthoDB" id="102574at2"/>
<accession>A0A372ISE5</accession>
<dbReference type="PANTHER" id="PTHR36504">
    <property type="entry name" value="LIPOPOLYSACCHARIDE EXPORT SYSTEM PROTEIN LPTA"/>
    <property type="match status" value="1"/>
</dbReference>
<dbReference type="GO" id="GO:0015920">
    <property type="term" value="P:lipopolysaccharide transport"/>
    <property type="evidence" value="ECO:0007669"/>
    <property type="project" value="TreeGrafter"/>
</dbReference>
<dbReference type="EMBL" id="QVQT01000002">
    <property type="protein sequence ID" value="RFU17852.1"/>
    <property type="molecule type" value="Genomic_DNA"/>
</dbReference>
<sequence>MRITIAGLRRWIVALACLLIAVLLGFFLWSRYRFRHIDKDLPARLGIDVQQTANEFTYSQSSQGHTLYTIHASKLIQYKAGHAQLHNVVITLYGPPGSGRQDRISGESFAYDQNAGLVSADGEVNIDLSGPVAAPAGASVAGTASGSAATAAQAGNTATAAGTSSAQTGGSSVAAEEAQPGGSTIHIRTTGLIFSQKTGDASTAQAVEFQFPRAAGSSVGASYNSKDGILVLDNQVNLVSSSNGHSTVVHASHATLLRQTEQALLVDATSEYESEQSSADQAVVWFRHDGSARQIDSQGHVRLVTDSGDTVTSQTAHVVLNEKSQPLSAELAGGVTFDSGSGDAKRNASGNIDRMHGVAREGTLTFGANSLLQHAQMREAVDFTDSQFTVKDRTKPAATRRLQAAKVDIAFAPAPGGRKSLAQTALATGEPVATLLQASAKGAPQTTTIRGDSLLATLADGNTLRLLDGTGHTRIVSEASDGSVNTSTGDTLHVTFVPAAPRSAMAQHPAVAQHSAARVDGGADLAEAKRDEGNSRGNHASGGRHAAPAQIETAVQDGHVVMTQTPAKKPGAAAAPATLTAWADHAEYLESSQVLHLTGSPRIYDGQSLQLAARTIDYHRDSGDMAAKGEIRATYVQPPQNGSSDSHASGSGRTGAAESAAANGAGNGFAAPSVFGGGSSAPVHVLADRADLRRSSGTGFFYGTALAPARMWQQDNSVWAPVIELHRADGVLKAYGQDTGPAAVVNTNFTSEMGAKHQPSVIRIHSVTLVYSDKARQGDFDGSVVADDADGTVRADHAVVYLKPAPKPSAGKTEHAAVDHAASDHAAGGMAGRESQVDRMIATGHVLLTQTGRKGEGTRLVYTAADGRYVLTGGPQALPYLVDQVHGKTTGNALIFNSQDDSVEVSGGSFGAVTDTRTPKK</sequence>
<dbReference type="Pfam" id="PF03968">
    <property type="entry name" value="LptD_N"/>
    <property type="match status" value="1"/>
</dbReference>
<proteinExistence type="predicted"/>
<feature type="compositionally biased region" description="Low complexity" evidence="2">
    <location>
        <begin position="648"/>
        <end position="662"/>
    </location>
</feature>
<keyword evidence="6" id="KW-1185">Reference proteome</keyword>
<dbReference type="InterPro" id="IPR005653">
    <property type="entry name" value="OstA-like_N"/>
</dbReference>
<feature type="compositionally biased region" description="Polar residues" evidence="2">
    <location>
        <begin position="637"/>
        <end position="647"/>
    </location>
</feature>
<feature type="transmembrane region" description="Helical" evidence="3">
    <location>
        <begin position="12"/>
        <end position="29"/>
    </location>
</feature>
<evidence type="ECO:0000256" key="2">
    <source>
        <dbReference type="SAM" id="MobiDB-lite"/>
    </source>
</evidence>
<keyword evidence="1" id="KW-0732">Signal</keyword>
<dbReference type="GO" id="GO:0030288">
    <property type="term" value="C:outer membrane-bounded periplasmic space"/>
    <property type="evidence" value="ECO:0007669"/>
    <property type="project" value="TreeGrafter"/>
</dbReference>
<dbReference type="Proteomes" id="UP000264702">
    <property type="component" value="Unassembled WGS sequence"/>
</dbReference>
<protein>
    <recommendedName>
        <fullName evidence="4">Organic solvent tolerance-like N-terminal domain-containing protein</fullName>
    </recommendedName>
</protein>
<comment type="caution">
    <text evidence="5">The sequence shown here is derived from an EMBL/GenBank/DDBJ whole genome shotgun (WGS) entry which is preliminary data.</text>
</comment>
<dbReference type="GO" id="GO:0009279">
    <property type="term" value="C:cell outer membrane"/>
    <property type="evidence" value="ECO:0007669"/>
    <property type="project" value="TreeGrafter"/>
</dbReference>
<dbReference type="RefSeq" id="WP_117298599.1">
    <property type="nucleotide sequence ID" value="NZ_QVQT02000002.1"/>
</dbReference>
<dbReference type="PANTHER" id="PTHR36504:SF1">
    <property type="entry name" value="LIPOPOLYSACCHARIDE EXPORT SYSTEM PROTEIN LPTA"/>
    <property type="match status" value="1"/>
</dbReference>
<organism evidence="5 6">
    <name type="scientific">Paracidobacterium acidisoli</name>
    <dbReference type="NCBI Taxonomy" id="2303751"/>
    <lineage>
        <taxon>Bacteria</taxon>
        <taxon>Pseudomonadati</taxon>
        <taxon>Acidobacteriota</taxon>
        <taxon>Terriglobia</taxon>
        <taxon>Terriglobales</taxon>
        <taxon>Acidobacteriaceae</taxon>
        <taxon>Paracidobacterium</taxon>
    </lineage>
</organism>
<reference evidence="5 6" key="1">
    <citation type="submission" date="2018-08" db="EMBL/GenBank/DDBJ databases">
        <title>Acidipila sp. 4G-K13, an acidobacterium isolated from forest soil.</title>
        <authorList>
            <person name="Gao Z.-H."/>
            <person name="Qiu L.-H."/>
        </authorList>
    </citation>
    <scope>NUCLEOTIDE SEQUENCE [LARGE SCALE GENOMIC DNA]</scope>
    <source>
        <strain evidence="5 6">4G-K13</strain>
    </source>
</reference>
<keyword evidence="3" id="KW-0472">Membrane</keyword>
<evidence type="ECO:0000259" key="4">
    <source>
        <dbReference type="Pfam" id="PF03968"/>
    </source>
</evidence>
<dbReference type="InterPro" id="IPR052037">
    <property type="entry name" value="LPS_export_LptA"/>
</dbReference>